<feature type="transmembrane region" description="Helical" evidence="8">
    <location>
        <begin position="284"/>
        <end position="302"/>
    </location>
</feature>
<dbReference type="PROSITE" id="PS00211">
    <property type="entry name" value="ABC_TRANSPORTER_1"/>
    <property type="match status" value="1"/>
</dbReference>
<dbReference type="EMBL" id="HBKQ01041024">
    <property type="protein sequence ID" value="CAE2264508.1"/>
    <property type="molecule type" value="Transcribed_RNA"/>
</dbReference>
<dbReference type="GO" id="GO:0090374">
    <property type="term" value="P:oligopeptide export from mitochondrion"/>
    <property type="evidence" value="ECO:0007669"/>
    <property type="project" value="TreeGrafter"/>
</dbReference>
<keyword evidence="2 8" id="KW-0812">Transmembrane</keyword>
<feature type="transmembrane region" description="Helical" evidence="8">
    <location>
        <begin position="322"/>
        <end position="341"/>
    </location>
</feature>
<evidence type="ECO:0000256" key="2">
    <source>
        <dbReference type="ARBA" id="ARBA00022692"/>
    </source>
</evidence>
<dbReference type="GO" id="GO:0015421">
    <property type="term" value="F:ABC-type oligopeptide transporter activity"/>
    <property type="evidence" value="ECO:0007669"/>
    <property type="project" value="TreeGrafter"/>
</dbReference>
<accession>A0A7S4JIC7</accession>
<dbReference type="InterPro" id="IPR003439">
    <property type="entry name" value="ABC_transporter-like_ATP-bd"/>
</dbReference>
<feature type="domain" description="ABC transporter" evidence="9">
    <location>
        <begin position="390"/>
        <end position="632"/>
    </location>
</feature>
<feature type="compositionally biased region" description="Gly residues" evidence="7">
    <location>
        <begin position="108"/>
        <end position="120"/>
    </location>
</feature>
<dbReference type="Gene3D" id="1.20.1560.10">
    <property type="entry name" value="ABC transporter type 1, transmembrane domain"/>
    <property type="match status" value="1"/>
</dbReference>
<dbReference type="InterPro" id="IPR017871">
    <property type="entry name" value="ABC_transporter-like_CS"/>
</dbReference>
<dbReference type="GO" id="GO:0005743">
    <property type="term" value="C:mitochondrial inner membrane"/>
    <property type="evidence" value="ECO:0007669"/>
    <property type="project" value="TreeGrafter"/>
</dbReference>
<dbReference type="Pfam" id="PF00664">
    <property type="entry name" value="ABC_membrane"/>
    <property type="match status" value="1"/>
</dbReference>
<dbReference type="PROSITE" id="PS50893">
    <property type="entry name" value="ABC_TRANSPORTER_2"/>
    <property type="match status" value="1"/>
</dbReference>
<evidence type="ECO:0000256" key="8">
    <source>
        <dbReference type="SAM" id="Phobius"/>
    </source>
</evidence>
<dbReference type="InterPro" id="IPR003593">
    <property type="entry name" value="AAA+_ATPase"/>
</dbReference>
<dbReference type="SUPFAM" id="SSF90123">
    <property type="entry name" value="ABC transporter transmembrane region"/>
    <property type="match status" value="1"/>
</dbReference>
<evidence type="ECO:0000259" key="10">
    <source>
        <dbReference type="PROSITE" id="PS50929"/>
    </source>
</evidence>
<feature type="domain" description="ABC transmembrane type-1" evidence="10">
    <location>
        <begin position="1"/>
        <end position="345"/>
    </location>
</feature>
<dbReference type="PANTHER" id="PTHR43394">
    <property type="entry name" value="ATP-DEPENDENT PERMEASE MDL1, MITOCHONDRIAL"/>
    <property type="match status" value="1"/>
</dbReference>
<dbReference type="AlphaFoldDB" id="A0A7S4JIC7"/>
<feature type="transmembrane region" description="Helical" evidence="8">
    <location>
        <begin position="202"/>
        <end position="224"/>
    </location>
</feature>
<protein>
    <submittedName>
        <fullName evidence="11">Uncharacterized protein</fullName>
    </submittedName>
</protein>
<organism evidence="11">
    <name type="scientific">Odontella aurita</name>
    <dbReference type="NCBI Taxonomy" id="265563"/>
    <lineage>
        <taxon>Eukaryota</taxon>
        <taxon>Sar</taxon>
        <taxon>Stramenopiles</taxon>
        <taxon>Ochrophyta</taxon>
        <taxon>Bacillariophyta</taxon>
        <taxon>Mediophyceae</taxon>
        <taxon>Biddulphiophycidae</taxon>
        <taxon>Eupodiscales</taxon>
        <taxon>Odontellaceae</taxon>
        <taxon>Odontella</taxon>
    </lineage>
</organism>
<feature type="compositionally biased region" description="Basic and acidic residues" evidence="7">
    <location>
        <begin position="130"/>
        <end position="147"/>
    </location>
</feature>
<dbReference type="SMART" id="SM00382">
    <property type="entry name" value="AAA"/>
    <property type="match status" value="1"/>
</dbReference>
<dbReference type="PANTHER" id="PTHR43394:SF1">
    <property type="entry name" value="ATP-BINDING CASSETTE SUB-FAMILY B MEMBER 10, MITOCHONDRIAL"/>
    <property type="match status" value="1"/>
</dbReference>
<sequence>MVASALSNQALPRLLGKILDGTSSSASAAACSAAGDAASRTCPSPDAVAGGTASAATSLAAVVLGGGLASFLRTVLLNRARDGIAARLRCRTFAALLTERDVEWFSGGEGDGVLKEGGGGDGDDDDDDVENKAEGKVDGGEKTEDAPAKPSVSSSPGAIGATLNEDVNRISDALTTNLANAVRSTCSVLFATGNMIQLNPSLLGLSVGVVPFVGAAAVVLNKFVKTATARQREASERAAAFAEERLGHVGTVRTSCRESDEAERYASLQGEAVRLGRRVSMAKGTFMGFTFAASSGALFLVFSAGGRAVAAGRMTSGELTSFATYTFLLGLGTSGIVKAMGEMAQGMVSAERVYGLMDGDADGKANEGSAAVAAPSNAPQTINPDEVDSISLESVTFSYRSDPTKSILRDVSLTLARGRVVALVGRNGSGKSTLASLLTALHVPRSGAVRVSPLHLDLHALSRRDQSSLVQIVPQRPALFDDTVRANVTYADPEASEGRVREALTAANCDGFLSKLDGGGLEFRVGRDGARLSGGQRQRLALARALLSDPAVMVLDEPTASLDREGEGAVEDAIALCRNGHKRRGLLLITHTAKALERADEIVVLKDGKIVERGTYSELTGSEDSELCGLYPELASSTAQ</sequence>
<dbReference type="SUPFAM" id="SSF52540">
    <property type="entry name" value="P-loop containing nucleoside triphosphate hydrolases"/>
    <property type="match status" value="1"/>
</dbReference>
<reference evidence="11" key="1">
    <citation type="submission" date="2021-01" db="EMBL/GenBank/DDBJ databases">
        <authorList>
            <person name="Corre E."/>
            <person name="Pelletier E."/>
            <person name="Niang G."/>
            <person name="Scheremetjew M."/>
            <person name="Finn R."/>
            <person name="Kale V."/>
            <person name="Holt S."/>
            <person name="Cochrane G."/>
            <person name="Meng A."/>
            <person name="Brown T."/>
            <person name="Cohen L."/>
        </authorList>
    </citation>
    <scope>NUCLEOTIDE SEQUENCE</scope>
    <source>
        <strain evidence="11">Isolate 1302-5</strain>
    </source>
</reference>
<dbReference type="PROSITE" id="PS50929">
    <property type="entry name" value="ABC_TM1F"/>
    <property type="match status" value="1"/>
</dbReference>
<keyword evidence="6 8" id="KW-0472">Membrane</keyword>
<dbReference type="GO" id="GO:0005524">
    <property type="term" value="F:ATP binding"/>
    <property type="evidence" value="ECO:0007669"/>
    <property type="project" value="UniProtKB-KW"/>
</dbReference>
<evidence type="ECO:0000259" key="9">
    <source>
        <dbReference type="PROSITE" id="PS50893"/>
    </source>
</evidence>
<proteinExistence type="predicted"/>
<evidence type="ECO:0000256" key="3">
    <source>
        <dbReference type="ARBA" id="ARBA00022741"/>
    </source>
</evidence>
<evidence type="ECO:0000256" key="4">
    <source>
        <dbReference type="ARBA" id="ARBA00022840"/>
    </source>
</evidence>
<evidence type="ECO:0000313" key="11">
    <source>
        <dbReference type="EMBL" id="CAE2264508.1"/>
    </source>
</evidence>
<evidence type="ECO:0000256" key="7">
    <source>
        <dbReference type="SAM" id="MobiDB-lite"/>
    </source>
</evidence>
<dbReference type="InterPro" id="IPR036640">
    <property type="entry name" value="ABC1_TM_sf"/>
</dbReference>
<feature type="region of interest" description="Disordered" evidence="7">
    <location>
        <begin position="108"/>
        <end position="160"/>
    </location>
</feature>
<dbReference type="InterPro" id="IPR039421">
    <property type="entry name" value="Type_1_exporter"/>
</dbReference>
<evidence type="ECO:0000256" key="6">
    <source>
        <dbReference type="ARBA" id="ARBA00023136"/>
    </source>
</evidence>
<evidence type="ECO:0000256" key="5">
    <source>
        <dbReference type="ARBA" id="ARBA00022989"/>
    </source>
</evidence>
<gene>
    <name evidence="11" type="ORF">OAUR00152_LOCUS28289</name>
</gene>
<keyword evidence="4" id="KW-0067">ATP-binding</keyword>
<dbReference type="GO" id="GO:0016887">
    <property type="term" value="F:ATP hydrolysis activity"/>
    <property type="evidence" value="ECO:0007669"/>
    <property type="project" value="InterPro"/>
</dbReference>
<dbReference type="Gene3D" id="3.40.50.300">
    <property type="entry name" value="P-loop containing nucleotide triphosphate hydrolases"/>
    <property type="match status" value="1"/>
</dbReference>
<comment type="subcellular location">
    <subcellularLocation>
        <location evidence="1">Membrane</location>
        <topology evidence="1">Multi-pass membrane protein</topology>
    </subcellularLocation>
</comment>
<evidence type="ECO:0000256" key="1">
    <source>
        <dbReference type="ARBA" id="ARBA00004141"/>
    </source>
</evidence>
<dbReference type="InterPro" id="IPR011527">
    <property type="entry name" value="ABC1_TM_dom"/>
</dbReference>
<dbReference type="InterPro" id="IPR027417">
    <property type="entry name" value="P-loop_NTPase"/>
</dbReference>
<dbReference type="Pfam" id="PF00005">
    <property type="entry name" value="ABC_tran"/>
    <property type="match status" value="1"/>
</dbReference>
<keyword evidence="3" id="KW-0547">Nucleotide-binding</keyword>
<name>A0A7S4JIC7_9STRA</name>
<keyword evidence="5 8" id="KW-1133">Transmembrane helix</keyword>